<name>A0A1J6JSR0_NICAT</name>
<comment type="caution">
    <text evidence="2">The sequence shown here is derived from an EMBL/GenBank/DDBJ whole genome shotgun (WGS) entry which is preliminary data.</text>
</comment>
<feature type="region of interest" description="Disordered" evidence="1">
    <location>
        <begin position="214"/>
        <end position="250"/>
    </location>
</feature>
<feature type="region of interest" description="Disordered" evidence="1">
    <location>
        <begin position="1"/>
        <end position="90"/>
    </location>
</feature>
<evidence type="ECO:0000313" key="3">
    <source>
        <dbReference type="Proteomes" id="UP000187609"/>
    </source>
</evidence>
<accession>A0A1J6JSR0</accession>
<evidence type="ECO:0000256" key="1">
    <source>
        <dbReference type="SAM" id="MobiDB-lite"/>
    </source>
</evidence>
<reference evidence="2" key="1">
    <citation type="submission" date="2016-11" db="EMBL/GenBank/DDBJ databases">
        <title>The genome of Nicotiana attenuata.</title>
        <authorList>
            <person name="Xu S."/>
            <person name="Brockmoeller T."/>
            <person name="Gaquerel E."/>
            <person name="Navarro A."/>
            <person name="Kuhl H."/>
            <person name="Gase K."/>
            <person name="Ling Z."/>
            <person name="Zhou W."/>
            <person name="Kreitzer C."/>
            <person name="Stanke M."/>
            <person name="Tang H."/>
            <person name="Lyons E."/>
            <person name="Pandey P."/>
            <person name="Pandey S.P."/>
            <person name="Timmermann B."/>
            <person name="Baldwin I.T."/>
        </authorList>
    </citation>
    <scope>NUCLEOTIDE SEQUENCE [LARGE SCALE GENOMIC DNA]</scope>
    <source>
        <strain evidence="2">UT</strain>
    </source>
</reference>
<dbReference type="AlphaFoldDB" id="A0A1J6JSR0"/>
<dbReference type="SMR" id="A0A1J6JSR0"/>
<feature type="compositionally biased region" description="Acidic residues" evidence="1">
    <location>
        <begin position="229"/>
        <end position="250"/>
    </location>
</feature>
<dbReference type="Gramene" id="OIT20773">
    <property type="protein sequence ID" value="OIT20773"/>
    <property type="gene ID" value="A4A49_40803"/>
</dbReference>
<evidence type="ECO:0000313" key="2">
    <source>
        <dbReference type="EMBL" id="OIT20773.1"/>
    </source>
</evidence>
<proteinExistence type="predicted"/>
<keyword evidence="3" id="KW-1185">Reference proteome</keyword>
<dbReference type="EMBL" id="MJEQ01004925">
    <property type="protein sequence ID" value="OIT20773.1"/>
    <property type="molecule type" value="Genomic_DNA"/>
</dbReference>
<sequence>MFATEPLSNTLQPERTANNSSEEATEPRCHDARRNENEATAEDVHSEQHLPTIVGDGNTEECAQDEQQLSAVAEDNNIDMSEGEAVASSSDGVRLMAPGQQQPTLQNDVIISPVVEPGNNEIMRSKRTSKEPLWLQDYGSRLKPNYVSLLGFNELNQGIGTFATVQNEDLEEMRRMIQQLSRNCADEREKRKHEEKIRDALRNDIDSLEAQVNHLIGLPRSPPKSHIYEEDESDGNNTNDEEDEGESGDE</sequence>
<feature type="compositionally biased region" description="Polar residues" evidence="1">
    <location>
        <begin position="1"/>
        <end position="22"/>
    </location>
</feature>
<protein>
    <submittedName>
        <fullName evidence="2">Uncharacterized protein</fullName>
    </submittedName>
</protein>
<gene>
    <name evidence="2" type="ORF">A4A49_40803</name>
</gene>
<dbReference type="Proteomes" id="UP000187609">
    <property type="component" value="Unassembled WGS sequence"/>
</dbReference>
<organism evidence="2 3">
    <name type="scientific">Nicotiana attenuata</name>
    <name type="common">Coyote tobacco</name>
    <dbReference type="NCBI Taxonomy" id="49451"/>
    <lineage>
        <taxon>Eukaryota</taxon>
        <taxon>Viridiplantae</taxon>
        <taxon>Streptophyta</taxon>
        <taxon>Embryophyta</taxon>
        <taxon>Tracheophyta</taxon>
        <taxon>Spermatophyta</taxon>
        <taxon>Magnoliopsida</taxon>
        <taxon>eudicotyledons</taxon>
        <taxon>Gunneridae</taxon>
        <taxon>Pentapetalae</taxon>
        <taxon>asterids</taxon>
        <taxon>lamiids</taxon>
        <taxon>Solanales</taxon>
        <taxon>Solanaceae</taxon>
        <taxon>Nicotianoideae</taxon>
        <taxon>Nicotianeae</taxon>
        <taxon>Nicotiana</taxon>
    </lineage>
</organism>
<feature type="compositionally biased region" description="Basic and acidic residues" evidence="1">
    <location>
        <begin position="25"/>
        <end position="48"/>
    </location>
</feature>